<sequence length="179" mass="20035">MDISPSSGTDRPSFIRLLPFIFFLQPQPWTVTSTHKHFCGYCLSLIVYSKDFCHRTSQELVILSLAPDYRNAIAAPFACCATHFQANEDTGVKCKSKHPIANQLPPISPSGWIPQLLGHCSSVKFKGFSKFCLRSQRLKFPSQVWCMPSFKVSDQQGAASYLVSILSESSYSFLLVDCK</sequence>
<reference evidence="1" key="2">
    <citation type="submission" date="2025-08" db="UniProtKB">
        <authorList>
            <consortium name="RefSeq"/>
        </authorList>
    </citation>
    <scope>IDENTIFICATION</scope>
</reference>
<dbReference type="RefSeq" id="XP_059603392.1">
    <property type="nucleotide sequence ID" value="XM_059746331.1"/>
</dbReference>
<evidence type="ECO:0000313" key="1">
    <source>
        <dbReference type="RefSeq" id="XP_059603392.1"/>
    </source>
</evidence>
<dbReference type="VEuPathDB" id="FungiDB:An02g05910"/>
<gene>
    <name evidence="1" type="ORF">An02g05910</name>
</gene>
<accession>A0AAJ8BU40</accession>
<dbReference type="GeneID" id="84590344"/>
<organism evidence="1">
    <name type="scientific">Aspergillus niger</name>
    <dbReference type="NCBI Taxonomy" id="5061"/>
    <lineage>
        <taxon>Eukaryota</taxon>
        <taxon>Fungi</taxon>
        <taxon>Dikarya</taxon>
        <taxon>Ascomycota</taxon>
        <taxon>Pezizomycotina</taxon>
        <taxon>Eurotiomycetes</taxon>
        <taxon>Eurotiomycetidae</taxon>
        <taxon>Eurotiales</taxon>
        <taxon>Aspergillaceae</taxon>
        <taxon>Aspergillus</taxon>
        <taxon>Aspergillus subgen. Circumdati</taxon>
    </lineage>
</organism>
<dbReference type="KEGG" id="ang:An02g05910"/>
<name>A0AAJ8BU40_ASPNG</name>
<protein>
    <submittedName>
        <fullName evidence="1">Uncharacterized protein</fullName>
    </submittedName>
</protein>
<dbReference type="AlphaFoldDB" id="A0AAJ8BU40"/>
<proteinExistence type="predicted"/>
<reference evidence="1" key="1">
    <citation type="submission" date="2025-02" db="EMBL/GenBank/DDBJ databases">
        <authorList>
            <consortium name="NCBI Genome Project"/>
        </authorList>
    </citation>
    <scope>NUCLEOTIDE SEQUENCE</scope>
</reference>